<dbReference type="SMART" id="SM00267">
    <property type="entry name" value="GGDEF"/>
    <property type="match status" value="1"/>
</dbReference>
<name>A0ABN1CPH0_9DEIO</name>
<sequence>MTHRHLEDDLFHLLPLPALRWPAHAPSHAQPNHAYRRSFHPAALPARAVSWPDGTHQTRLPDLAGERRVCRLTFSRLPNGDRVALIEDVHTYHLDPVTRLPNRDALLRDAAQTDGVATLAALRLPPLHDQRRQLGDAPVDQALRHMARDLTRAARTWNASAYRSGTDEFTLLTPRPLTPEQLAPLLRSLEDRLGPLGRCAAIRAGLSDAPHDGRTLTDLLEAAQDRAGPHRSRRGALDRLRRLLRATDPGPVHRLLAL</sequence>
<gene>
    <name evidence="2" type="ORF">GCM10008937_32470</name>
</gene>
<dbReference type="InterPro" id="IPR000160">
    <property type="entry name" value="GGDEF_dom"/>
</dbReference>
<keyword evidence="3" id="KW-1185">Reference proteome</keyword>
<dbReference type="Proteomes" id="UP001500191">
    <property type="component" value="Unassembled WGS sequence"/>
</dbReference>
<protein>
    <recommendedName>
        <fullName evidence="1">GGDEF domain-containing protein</fullName>
    </recommendedName>
</protein>
<dbReference type="EMBL" id="BAAADB010000031">
    <property type="protein sequence ID" value="GAA0522448.1"/>
    <property type="molecule type" value="Genomic_DNA"/>
</dbReference>
<organism evidence="2 3">
    <name type="scientific">Deinococcus depolymerans</name>
    <dbReference type="NCBI Taxonomy" id="392408"/>
    <lineage>
        <taxon>Bacteria</taxon>
        <taxon>Thermotogati</taxon>
        <taxon>Deinococcota</taxon>
        <taxon>Deinococci</taxon>
        <taxon>Deinococcales</taxon>
        <taxon>Deinococcaceae</taxon>
        <taxon>Deinococcus</taxon>
    </lineage>
</organism>
<dbReference type="RefSeq" id="WP_343761116.1">
    <property type="nucleotide sequence ID" value="NZ_BAAADB010000031.1"/>
</dbReference>
<dbReference type="Pfam" id="PF00990">
    <property type="entry name" value="GGDEF"/>
    <property type="match status" value="1"/>
</dbReference>
<proteinExistence type="predicted"/>
<reference evidence="2 3" key="1">
    <citation type="journal article" date="2019" name="Int. J. Syst. Evol. Microbiol.">
        <title>The Global Catalogue of Microorganisms (GCM) 10K type strain sequencing project: providing services to taxonomists for standard genome sequencing and annotation.</title>
        <authorList>
            <consortium name="The Broad Institute Genomics Platform"/>
            <consortium name="The Broad Institute Genome Sequencing Center for Infectious Disease"/>
            <person name="Wu L."/>
            <person name="Ma J."/>
        </authorList>
    </citation>
    <scope>NUCLEOTIDE SEQUENCE [LARGE SCALE GENOMIC DNA]</scope>
    <source>
        <strain evidence="2 3">JCM 14368</strain>
    </source>
</reference>
<dbReference type="InterPro" id="IPR029787">
    <property type="entry name" value="Nucleotide_cyclase"/>
</dbReference>
<dbReference type="InterPro" id="IPR043128">
    <property type="entry name" value="Rev_trsase/Diguanyl_cyclase"/>
</dbReference>
<evidence type="ECO:0000259" key="1">
    <source>
        <dbReference type="PROSITE" id="PS50887"/>
    </source>
</evidence>
<dbReference type="Gene3D" id="3.30.70.270">
    <property type="match status" value="1"/>
</dbReference>
<evidence type="ECO:0000313" key="2">
    <source>
        <dbReference type="EMBL" id="GAA0522448.1"/>
    </source>
</evidence>
<accession>A0ABN1CPH0</accession>
<dbReference type="SUPFAM" id="SSF55073">
    <property type="entry name" value="Nucleotide cyclase"/>
    <property type="match status" value="1"/>
</dbReference>
<comment type="caution">
    <text evidence="2">The sequence shown here is derived from an EMBL/GenBank/DDBJ whole genome shotgun (WGS) entry which is preliminary data.</text>
</comment>
<feature type="domain" description="GGDEF" evidence="1">
    <location>
        <begin position="115"/>
        <end position="242"/>
    </location>
</feature>
<dbReference type="PROSITE" id="PS50887">
    <property type="entry name" value="GGDEF"/>
    <property type="match status" value="1"/>
</dbReference>
<evidence type="ECO:0000313" key="3">
    <source>
        <dbReference type="Proteomes" id="UP001500191"/>
    </source>
</evidence>